<dbReference type="Proteomes" id="UP000663891">
    <property type="component" value="Unassembled WGS sequence"/>
</dbReference>
<keyword evidence="5" id="KW-0539">Nucleus</keyword>
<evidence type="ECO:0000313" key="8">
    <source>
        <dbReference type="Proteomes" id="UP000663891"/>
    </source>
</evidence>
<evidence type="ECO:0000313" key="7">
    <source>
        <dbReference type="EMBL" id="CAF0968205.1"/>
    </source>
</evidence>
<comment type="similarity">
    <text evidence="2">Belongs to the TAF6 family.</text>
</comment>
<name>A0A814EEB7_9BILA</name>
<dbReference type="PANTHER" id="PTHR10221:SF9">
    <property type="entry name" value="TRANSCRIPTION INITIATION FACTOR TFIID SUBUNIT 6"/>
    <property type="match status" value="1"/>
</dbReference>
<evidence type="ECO:0000256" key="2">
    <source>
        <dbReference type="ARBA" id="ARBA00007688"/>
    </source>
</evidence>
<feature type="domain" description="TAF6 C-terminal HEAT repeat" evidence="6">
    <location>
        <begin position="61"/>
        <end position="106"/>
    </location>
</feature>
<reference evidence="7" key="1">
    <citation type="submission" date="2021-02" db="EMBL/GenBank/DDBJ databases">
        <authorList>
            <person name="Nowell W R."/>
        </authorList>
    </citation>
    <scope>NUCLEOTIDE SEQUENCE</scope>
</reference>
<dbReference type="InterPro" id="IPR037796">
    <property type="entry name" value="TAF6"/>
</dbReference>
<comment type="caution">
    <text evidence="7">The sequence shown here is derived from an EMBL/GenBank/DDBJ whole genome shotgun (WGS) entry which is preliminary data.</text>
</comment>
<evidence type="ECO:0000259" key="6">
    <source>
        <dbReference type="Pfam" id="PF07571"/>
    </source>
</evidence>
<proteinExistence type="inferred from homology"/>
<evidence type="ECO:0000256" key="1">
    <source>
        <dbReference type="ARBA" id="ARBA00004123"/>
    </source>
</evidence>
<evidence type="ECO:0000256" key="3">
    <source>
        <dbReference type="ARBA" id="ARBA00023015"/>
    </source>
</evidence>
<evidence type="ECO:0000256" key="5">
    <source>
        <dbReference type="ARBA" id="ARBA00023242"/>
    </source>
</evidence>
<keyword evidence="3" id="KW-0805">Transcription regulation</keyword>
<protein>
    <recommendedName>
        <fullName evidence="6">TAF6 C-terminal HEAT repeat domain-containing protein</fullName>
    </recommendedName>
</protein>
<dbReference type="GO" id="GO:0016251">
    <property type="term" value="F:RNA polymerase II general transcription initiation factor activity"/>
    <property type="evidence" value="ECO:0007669"/>
    <property type="project" value="InterPro"/>
</dbReference>
<sequence length="110" mass="12554">MISCQKRKPIVGCRLSNGNLPFQATTAASLSHHEVQYIHDHELQLDQVITAPMPKIPLDFYMKMFSASTHGLRNRIVQIFLRTFHNERLPLVIHYGVLVGLCEMGQVINK</sequence>
<dbReference type="GO" id="GO:0046695">
    <property type="term" value="C:SLIK (SAGA-like) complex"/>
    <property type="evidence" value="ECO:0007669"/>
    <property type="project" value="InterPro"/>
</dbReference>
<dbReference type="Gene3D" id="1.25.40.770">
    <property type="entry name" value="TAF6, C-terminal HEAT repeat domain"/>
    <property type="match status" value="1"/>
</dbReference>
<dbReference type="OrthoDB" id="361039at2759"/>
<comment type="subcellular location">
    <subcellularLocation>
        <location evidence="1">Nucleus</location>
    </subcellularLocation>
</comment>
<organism evidence="7 8">
    <name type="scientific">Adineta steineri</name>
    <dbReference type="NCBI Taxonomy" id="433720"/>
    <lineage>
        <taxon>Eukaryota</taxon>
        <taxon>Metazoa</taxon>
        <taxon>Spiralia</taxon>
        <taxon>Gnathifera</taxon>
        <taxon>Rotifera</taxon>
        <taxon>Eurotatoria</taxon>
        <taxon>Bdelloidea</taxon>
        <taxon>Adinetida</taxon>
        <taxon>Adinetidae</taxon>
        <taxon>Adineta</taxon>
    </lineage>
</organism>
<accession>A0A814EEB7</accession>
<dbReference type="GO" id="GO:0000124">
    <property type="term" value="C:SAGA complex"/>
    <property type="evidence" value="ECO:0007669"/>
    <property type="project" value="InterPro"/>
</dbReference>
<dbReference type="GO" id="GO:0051123">
    <property type="term" value="P:RNA polymerase II preinitiation complex assembly"/>
    <property type="evidence" value="ECO:0007669"/>
    <property type="project" value="TreeGrafter"/>
</dbReference>
<dbReference type="InterPro" id="IPR011442">
    <property type="entry name" value="TAF6_C"/>
</dbReference>
<dbReference type="Pfam" id="PF07571">
    <property type="entry name" value="TAF6_C"/>
    <property type="match status" value="1"/>
</dbReference>
<dbReference type="AlphaFoldDB" id="A0A814EEB7"/>
<dbReference type="EMBL" id="CAJNON010000102">
    <property type="protein sequence ID" value="CAF0968205.1"/>
    <property type="molecule type" value="Genomic_DNA"/>
</dbReference>
<dbReference type="GO" id="GO:0003713">
    <property type="term" value="F:transcription coactivator activity"/>
    <property type="evidence" value="ECO:0007669"/>
    <property type="project" value="TreeGrafter"/>
</dbReference>
<keyword evidence="4" id="KW-0804">Transcription</keyword>
<dbReference type="GO" id="GO:0005669">
    <property type="term" value="C:transcription factor TFIID complex"/>
    <property type="evidence" value="ECO:0007669"/>
    <property type="project" value="InterPro"/>
</dbReference>
<gene>
    <name evidence="7" type="ORF">VCS650_LOCUS12987</name>
</gene>
<dbReference type="InterPro" id="IPR046344">
    <property type="entry name" value="TAF6_C_sf"/>
</dbReference>
<dbReference type="PANTHER" id="PTHR10221">
    <property type="entry name" value="TRANSCRIPTION INITIATION FACTOR TFIID SUBUNIT 6"/>
    <property type="match status" value="1"/>
</dbReference>
<evidence type="ECO:0000256" key="4">
    <source>
        <dbReference type="ARBA" id="ARBA00023163"/>
    </source>
</evidence>